<dbReference type="GO" id="GO:0140933">
    <property type="term" value="F:5'-(N(7)-methylguanosine 5'-triphospho)-[mRNA] hydrolase activity"/>
    <property type="evidence" value="ECO:0007669"/>
    <property type="project" value="InterPro"/>
</dbReference>
<dbReference type="Gene3D" id="3.90.79.10">
    <property type="entry name" value="Nucleoside Triphosphate Pyrophosphohydrolase"/>
    <property type="match status" value="1"/>
</dbReference>
<dbReference type="PANTHER" id="PTHR23114:SF17">
    <property type="entry name" value="M7GPPPN-MRNA HYDROLASE"/>
    <property type="match status" value="1"/>
</dbReference>
<dbReference type="RefSeq" id="XP_067067501.1">
    <property type="nucleotide sequence ID" value="XM_067213311.1"/>
</dbReference>
<dbReference type="GO" id="GO:0003723">
    <property type="term" value="F:RNA binding"/>
    <property type="evidence" value="ECO:0007669"/>
    <property type="project" value="UniProtKB-KW"/>
</dbReference>
<keyword evidence="12" id="KW-1185">Reference proteome</keyword>
<dbReference type="PROSITE" id="PS00893">
    <property type="entry name" value="NUDIX_BOX"/>
    <property type="match status" value="1"/>
</dbReference>
<dbReference type="PANTHER" id="PTHR23114">
    <property type="entry name" value="M7GPPPN-MRNA HYDROLASE"/>
    <property type="match status" value="1"/>
</dbReference>
<dbReference type="SMART" id="SM01125">
    <property type="entry name" value="DCP2"/>
    <property type="match status" value="1"/>
</dbReference>
<keyword evidence="4" id="KW-0963">Cytoplasm</keyword>
<dbReference type="Pfam" id="PF00293">
    <property type="entry name" value="NUDIX"/>
    <property type="match status" value="1"/>
</dbReference>
<reference evidence="11 12" key="1">
    <citation type="submission" date="2016-10" db="EMBL/GenBank/DDBJ databases">
        <title>Reductive evolution of mitochondrial metabolism and differential evolution of invasion-related proteins in Cryptosporidium.</title>
        <authorList>
            <person name="Liu S."/>
            <person name="Roellig D.M."/>
            <person name="Guo Y."/>
            <person name="Li N."/>
            <person name="Frace M.A."/>
            <person name="Tang K."/>
            <person name="Zhang L."/>
            <person name="Feng Y."/>
            <person name="Xiao L."/>
        </authorList>
    </citation>
    <scope>NUCLEOTIDE SEQUENCE [LARGE SCALE GENOMIC DNA]</scope>
    <source>
        <strain evidence="11">30847</strain>
    </source>
</reference>
<dbReference type="GeneID" id="92367269"/>
<evidence type="ECO:0000256" key="6">
    <source>
        <dbReference type="ARBA" id="ARBA00022801"/>
    </source>
</evidence>
<evidence type="ECO:0000313" key="11">
    <source>
        <dbReference type="EMBL" id="OII75655.1"/>
    </source>
</evidence>
<dbReference type="AlphaFoldDB" id="A0A1J4MNP4"/>
<dbReference type="SUPFAM" id="SSF140586">
    <property type="entry name" value="Dcp2 domain-like"/>
    <property type="match status" value="1"/>
</dbReference>
<feature type="region of interest" description="Disordered" evidence="9">
    <location>
        <begin position="424"/>
        <end position="456"/>
    </location>
</feature>
<comment type="cofactor">
    <cofactor evidence="1">
        <name>Mn(2+)</name>
        <dbReference type="ChEBI" id="CHEBI:29035"/>
    </cofactor>
</comment>
<keyword evidence="6" id="KW-0378">Hydrolase</keyword>
<evidence type="ECO:0000256" key="1">
    <source>
        <dbReference type="ARBA" id="ARBA00001936"/>
    </source>
</evidence>
<dbReference type="PROSITE" id="PS51462">
    <property type="entry name" value="NUDIX"/>
    <property type="match status" value="1"/>
</dbReference>
<dbReference type="GO" id="GO:0005737">
    <property type="term" value="C:cytoplasm"/>
    <property type="evidence" value="ECO:0007669"/>
    <property type="project" value="UniProtKB-SubCell"/>
</dbReference>
<comment type="caution">
    <text evidence="11">The sequence shown here is derived from an EMBL/GenBank/DDBJ whole genome shotgun (WGS) entry which is preliminary data.</text>
</comment>
<organism evidence="11 12">
    <name type="scientific">Cryptosporidium andersoni</name>
    <dbReference type="NCBI Taxonomy" id="117008"/>
    <lineage>
        <taxon>Eukaryota</taxon>
        <taxon>Sar</taxon>
        <taxon>Alveolata</taxon>
        <taxon>Apicomplexa</taxon>
        <taxon>Conoidasida</taxon>
        <taxon>Coccidia</taxon>
        <taxon>Eucoccidiorida</taxon>
        <taxon>Eimeriorina</taxon>
        <taxon>Cryptosporidiidae</taxon>
        <taxon>Cryptosporidium</taxon>
    </lineage>
</organism>
<evidence type="ECO:0000256" key="4">
    <source>
        <dbReference type="ARBA" id="ARBA00022490"/>
    </source>
</evidence>
<dbReference type="Gene3D" id="1.10.10.1050">
    <property type="entry name" value="Dcp2, box A domain"/>
    <property type="match status" value="1"/>
</dbReference>
<evidence type="ECO:0000256" key="3">
    <source>
        <dbReference type="ARBA" id="ARBA00005279"/>
    </source>
</evidence>
<accession>A0A1J4MNP4</accession>
<name>A0A1J4MNP4_9CRYT</name>
<dbReference type="SUPFAM" id="SSF55811">
    <property type="entry name" value="Nudix"/>
    <property type="match status" value="1"/>
</dbReference>
<feature type="domain" description="Nudix hydrolase" evidence="10">
    <location>
        <begin position="309"/>
        <end position="435"/>
    </location>
</feature>
<dbReference type="VEuPathDB" id="CryptoDB:cand_030850"/>
<evidence type="ECO:0000259" key="10">
    <source>
        <dbReference type="PROSITE" id="PS51462"/>
    </source>
</evidence>
<dbReference type="EMBL" id="LRBS01000086">
    <property type="protein sequence ID" value="OII75655.1"/>
    <property type="molecule type" value="Genomic_DNA"/>
</dbReference>
<evidence type="ECO:0000256" key="5">
    <source>
        <dbReference type="ARBA" id="ARBA00022723"/>
    </source>
</evidence>
<dbReference type="InterPro" id="IPR007722">
    <property type="entry name" value="DCP2_BoxA"/>
</dbReference>
<dbReference type="CDD" id="cd03672">
    <property type="entry name" value="NUDIX_Dcp2p_Nudt20"/>
    <property type="match status" value="1"/>
</dbReference>
<dbReference type="GO" id="GO:0000290">
    <property type="term" value="P:deadenylation-dependent decapping of nuclear-transcribed mRNA"/>
    <property type="evidence" value="ECO:0007669"/>
    <property type="project" value="InterPro"/>
</dbReference>
<dbReference type="InterPro" id="IPR036189">
    <property type="entry name" value="DCP2_BoxA_sf"/>
</dbReference>
<evidence type="ECO:0000256" key="9">
    <source>
        <dbReference type="SAM" id="MobiDB-lite"/>
    </source>
</evidence>
<dbReference type="Proteomes" id="UP000186804">
    <property type="component" value="Unassembled WGS sequence"/>
</dbReference>
<evidence type="ECO:0000256" key="7">
    <source>
        <dbReference type="ARBA" id="ARBA00022884"/>
    </source>
</evidence>
<dbReference type="OrthoDB" id="18996at2759"/>
<keyword evidence="7" id="KW-0694">RNA-binding</keyword>
<dbReference type="InterPro" id="IPR000086">
    <property type="entry name" value="NUDIX_hydrolase_dom"/>
</dbReference>
<dbReference type="GO" id="GO:0030145">
    <property type="term" value="F:manganese ion binding"/>
    <property type="evidence" value="ECO:0007669"/>
    <property type="project" value="InterPro"/>
</dbReference>
<dbReference type="GO" id="GO:0000184">
    <property type="term" value="P:nuclear-transcribed mRNA catabolic process, nonsense-mediated decay"/>
    <property type="evidence" value="ECO:0007669"/>
    <property type="project" value="InterPro"/>
</dbReference>
<gene>
    <name evidence="11" type="ORF">cand_030850</name>
</gene>
<dbReference type="InterPro" id="IPR020084">
    <property type="entry name" value="NUDIX_hydrolase_CS"/>
</dbReference>
<dbReference type="InterPro" id="IPR015797">
    <property type="entry name" value="NUDIX_hydrolase-like_dom_sf"/>
</dbReference>
<evidence type="ECO:0000256" key="2">
    <source>
        <dbReference type="ARBA" id="ARBA00004496"/>
    </source>
</evidence>
<feature type="compositionally biased region" description="Polar residues" evidence="9">
    <location>
        <begin position="435"/>
        <end position="449"/>
    </location>
</feature>
<proteinExistence type="inferred from homology"/>
<dbReference type="InterPro" id="IPR044099">
    <property type="entry name" value="Dcp2_NUDIX"/>
</dbReference>
<dbReference type="Pfam" id="PF05026">
    <property type="entry name" value="DCP2"/>
    <property type="match status" value="1"/>
</dbReference>
<evidence type="ECO:0000313" key="12">
    <source>
        <dbReference type="Proteomes" id="UP000186804"/>
    </source>
</evidence>
<comment type="similarity">
    <text evidence="3">Belongs to the Nudix hydrolase family. DCP2 subfamily.</text>
</comment>
<evidence type="ECO:0000256" key="8">
    <source>
        <dbReference type="ARBA" id="ARBA00023211"/>
    </source>
</evidence>
<comment type="subcellular location">
    <subcellularLocation>
        <location evidence="2">Cytoplasm</location>
    </subcellularLocation>
</comment>
<dbReference type="FunFam" id="3.90.79.10:FF:000003">
    <property type="entry name" value="M7GpppN-mRNA hydrolase isoform 2"/>
    <property type="match status" value="1"/>
</dbReference>
<keyword evidence="5" id="KW-0479">Metal-binding</keyword>
<keyword evidence="8" id="KW-0464">Manganese</keyword>
<feature type="region of interest" description="Disordered" evidence="9">
    <location>
        <begin position="561"/>
        <end position="585"/>
    </location>
</feature>
<protein>
    <recommendedName>
        <fullName evidence="10">Nudix hydrolase domain-containing protein</fullName>
    </recommendedName>
</protein>
<sequence length="646" mass="74294">MERLIQSIAQVVARQDEQRSASEGFTLRTGPPYNLNQSALSNKNLNFVRIQCPYLSGNQFGSSNDLYYHPQTISNLPLIGNQKFVHKQPVEVSDTRKVEELSNLNFQSNELGSLTGYNNGIDVCRSISKVNTNSTNEPPKYSSIPSRDFRQKRTASIIAAKYLTDDIMLSKVRGLFIKRYTRTTSIEDRPIYISGTDKKISIYKDPKAEEAHRDIEAAFSEAICDCYSRFFTNLPVNILEDAIHLYFQIQAAYWWYEDMWYDKYPHVLPKLSLRVFGQFTVEDCPILRHFVSSQEEHDKFLQNWRRYCRTIPLRGVILVNTELTKCVLVKPWNGNRFMFPRGKMDEMEEDSLCAIREAYEELGIDVSNHLHDALYIEKQVDEQTIKLFVIPGIDENTILEPKKRKEIAEIRWFNFTSLPGWQEEGSFGRQKKSRNTNQNNGLDSTGEYTSDNEKDELRGSDDECILLQSTSNFSLNNGNSGSEENILFFRVGHFSKNLRGWIEVLRRIPLQSPDSIGGVIPQLPKNLNPAVIRRLQNADLRGPPLFALPLFVRVRGRIHDRKDQPTTLNNNSKGKKSRPSFYDQTSRDKRTFGTKAGSGWDVEAMFALNEEKFGVKSTFSFDDYTIPLPKSKAKETLVQTTIKEEE</sequence>